<reference evidence="2 3" key="1">
    <citation type="submission" date="2021-06" db="EMBL/GenBank/DDBJ databases">
        <title>Caerostris darwini draft genome.</title>
        <authorList>
            <person name="Kono N."/>
            <person name="Arakawa K."/>
        </authorList>
    </citation>
    <scope>NUCLEOTIDE SEQUENCE [LARGE SCALE GENOMIC DNA]</scope>
</reference>
<proteinExistence type="predicted"/>
<dbReference type="EMBL" id="BPLQ01009584">
    <property type="protein sequence ID" value="GIY45037.1"/>
    <property type="molecule type" value="Genomic_DNA"/>
</dbReference>
<keyword evidence="1" id="KW-0812">Transmembrane</keyword>
<dbReference type="AlphaFoldDB" id="A0AAV4TI14"/>
<keyword evidence="1" id="KW-0472">Membrane</keyword>
<accession>A0AAV4TI14</accession>
<evidence type="ECO:0008006" key="4">
    <source>
        <dbReference type="Google" id="ProtNLM"/>
    </source>
</evidence>
<evidence type="ECO:0000313" key="3">
    <source>
        <dbReference type="Proteomes" id="UP001054837"/>
    </source>
</evidence>
<dbReference type="Proteomes" id="UP001054837">
    <property type="component" value="Unassembled WGS sequence"/>
</dbReference>
<keyword evidence="3" id="KW-1185">Reference proteome</keyword>
<comment type="caution">
    <text evidence="2">The sequence shown here is derived from an EMBL/GenBank/DDBJ whole genome shotgun (WGS) entry which is preliminary data.</text>
</comment>
<keyword evidence="1" id="KW-1133">Transmembrane helix</keyword>
<gene>
    <name evidence="2" type="ORF">CDAR_267581</name>
</gene>
<feature type="transmembrane region" description="Helical" evidence="1">
    <location>
        <begin position="69"/>
        <end position="91"/>
    </location>
</feature>
<evidence type="ECO:0000256" key="1">
    <source>
        <dbReference type="SAM" id="Phobius"/>
    </source>
</evidence>
<sequence>MGRQPFQGLSCAKRVSGSTQSSPCSFLLHVVMDGATPGFDFSGRLPPSLCSCLRGCSPHLLLFRGKKGAAVLFPSFFPFLFFRIFFLFPVFRLERGMELDGFQRTGAATDIQQKRNSCPWNIFIYSET</sequence>
<organism evidence="2 3">
    <name type="scientific">Caerostris darwini</name>
    <dbReference type="NCBI Taxonomy" id="1538125"/>
    <lineage>
        <taxon>Eukaryota</taxon>
        <taxon>Metazoa</taxon>
        <taxon>Ecdysozoa</taxon>
        <taxon>Arthropoda</taxon>
        <taxon>Chelicerata</taxon>
        <taxon>Arachnida</taxon>
        <taxon>Araneae</taxon>
        <taxon>Araneomorphae</taxon>
        <taxon>Entelegynae</taxon>
        <taxon>Araneoidea</taxon>
        <taxon>Araneidae</taxon>
        <taxon>Caerostris</taxon>
    </lineage>
</organism>
<evidence type="ECO:0000313" key="2">
    <source>
        <dbReference type="EMBL" id="GIY45037.1"/>
    </source>
</evidence>
<name>A0AAV4TI14_9ARAC</name>
<protein>
    <recommendedName>
        <fullName evidence="4">Transmembrane protein</fullName>
    </recommendedName>
</protein>